<keyword evidence="7" id="KW-0175">Coiled coil</keyword>
<dbReference type="Gene3D" id="3.40.1170.10">
    <property type="entry name" value="DNA repair protein MutS, domain I"/>
    <property type="match status" value="1"/>
</dbReference>
<dbReference type="Gene3D" id="3.40.50.300">
    <property type="entry name" value="P-loop containing nucleotide triphosphate hydrolases"/>
    <property type="match status" value="1"/>
</dbReference>
<evidence type="ECO:0000313" key="10">
    <source>
        <dbReference type="EMBL" id="PIR03889.1"/>
    </source>
</evidence>
<dbReference type="PIRSF" id="PIRSF037677">
    <property type="entry name" value="DNA_mis_repair_Msh6"/>
    <property type="match status" value="1"/>
</dbReference>
<evidence type="ECO:0000256" key="6">
    <source>
        <dbReference type="ARBA" id="ARBA00023204"/>
    </source>
</evidence>
<gene>
    <name evidence="10" type="ORF">COV59_04165</name>
</gene>
<dbReference type="SUPFAM" id="SSF52540">
    <property type="entry name" value="P-loop containing nucleoside triphosphate hydrolases"/>
    <property type="match status" value="1"/>
</dbReference>
<comment type="similarity">
    <text evidence="1">Belongs to the DNA mismatch repair MutS family.</text>
</comment>
<dbReference type="InterPro" id="IPR036678">
    <property type="entry name" value="MutS_con_dom_sf"/>
</dbReference>
<reference evidence="10 11" key="1">
    <citation type="submission" date="2017-09" db="EMBL/GenBank/DDBJ databases">
        <title>Depth-based differentiation of microbial function through sediment-hosted aquifers and enrichment of novel symbionts in the deep terrestrial subsurface.</title>
        <authorList>
            <person name="Probst A.J."/>
            <person name="Ladd B."/>
            <person name="Jarett J.K."/>
            <person name="Geller-Mcgrath D.E."/>
            <person name="Sieber C.M."/>
            <person name="Emerson J.B."/>
            <person name="Anantharaman K."/>
            <person name="Thomas B.C."/>
            <person name="Malmstrom R."/>
            <person name="Stieglmeier M."/>
            <person name="Klingl A."/>
            <person name="Woyke T."/>
            <person name="Ryan C.M."/>
            <person name="Banfield J.F."/>
        </authorList>
    </citation>
    <scope>NUCLEOTIDE SEQUENCE [LARGE SCALE GENOMIC DNA]</scope>
    <source>
        <strain evidence="10">CG11_big_fil_rev_8_21_14_0_20_39_34</strain>
    </source>
</reference>
<evidence type="ECO:0000256" key="3">
    <source>
        <dbReference type="ARBA" id="ARBA00022763"/>
    </source>
</evidence>
<dbReference type="PANTHER" id="PTHR11361">
    <property type="entry name" value="DNA MISMATCH REPAIR PROTEIN MUTS FAMILY MEMBER"/>
    <property type="match status" value="1"/>
</dbReference>
<dbReference type="Pfam" id="PF00488">
    <property type="entry name" value="MutS_V"/>
    <property type="match status" value="1"/>
</dbReference>
<name>A0A2H0N4Q6_9BACT</name>
<sequence length="985" mass="113582">MVDEYAQNLLLDTDRSLIEIYMDLQTHFEKKYGENTVVLIEIGSFFEVYGVDNDTEKLGKPKEIAEILNLQLTRKNKSIAQNDTKNPLLAGFPVATFERYISRLTQENKYTIVIVRQKGTPPHVSRYIDRILSPGINFDYNFDHKDNFLVSLLIEKSSDVYSIGYAAIDVTTGKTYLQELYGNREDKTLALDGVFRLLQANRTSEILLTRASENIDLQAVIEYLEISENNIKTPQRRLDNAYQNELFKKTYIINTFLSPVEFLDLEKSPLTSEALAILLEFIIEHDFSIIEKLKKPTHLSNSNYLFLGNNPLEQLNVISRDAHEMTLLKLLDHTTTSIGKRMFRERLLNPILQKDELEQRYELSESFRDIYPKIEKELQSVYDLERILRRIHLKRLHPFEINFLYDSLLATHTIYNHIENTKISDLLSCSTNEKNNLQNFIHILEKNFVFENCSKVNFHQIEGSLFHEGYDKELDFLNEEKRKREEKMEAIREKILEVLEKQTGKYEGDFVSIKQLDKEGHHITLTKSRYALIEEPLKETYLSLNGKVYAFSDFNLKIQTTNVKMTAPIIDEISEGIVLLQTKINALTKELFLKELEKISETHTELLENIIEFLSKIDVAVSNIRASIKFRLTRPEILDIEEDETFLEIQALRHPLVQEREENGIYVPNDIILGEKKYQKHQSLLSEISDSNVFGVLLYGINSSGKSSLMKSIGIAILLAQSGMFVPAESMRFGIFREIFTRIVSRDNFEKGLSSFAVEIMELKNIFNRCTPKSLILGDEISHGTETLSAISIICATILKLLEKKSLFIFTTHLHQLGNIQHIQKLNSVVSVHLSVNYDEKEDKLIFDRTLQAGSGSSIYGLEFAQSLHIDPLFLQKALQLRKELAGQADELQLLTQQKTSKYHKNLFITSCAVCQNPVDETHHIKPQKLSDKDGNIEHFHKDHKYNLLPLCEGCHNRAHNGRLIIKGFIMTSNGLELQFEEVKS</sequence>
<dbReference type="CDD" id="cd00085">
    <property type="entry name" value="HNHc"/>
    <property type="match status" value="1"/>
</dbReference>
<dbReference type="SMART" id="SM00534">
    <property type="entry name" value="MUTSac"/>
    <property type="match status" value="1"/>
</dbReference>
<evidence type="ECO:0000256" key="7">
    <source>
        <dbReference type="SAM" id="Coils"/>
    </source>
</evidence>
<dbReference type="InterPro" id="IPR045076">
    <property type="entry name" value="MutS"/>
</dbReference>
<dbReference type="SUPFAM" id="SSF55271">
    <property type="entry name" value="DNA repair protein MutS, domain I"/>
    <property type="match status" value="1"/>
</dbReference>
<dbReference type="SMART" id="SM00533">
    <property type="entry name" value="MUTSd"/>
    <property type="match status" value="1"/>
</dbReference>
<comment type="caution">
    <text evidence="10">The sequence shown here is derived from an EMBL/GenBank/DDBJ whole genome shotgun (WGS) entry which is preliminary data.</text>
</comment>
<dbReference type="Gene3D" id="1.10.1420.10">
    <property type="match status" value="2"/>
</dbReference>
<dbReference type="GO" id="GO:0005524">
    <property type="term" value="F:ATP binding"/>
    <property type="evidence" value="ECO:0007669"/>
    <property type="project" value="UniProtKB-KW"/>
</dbReference>
<keyword evidence="6" id="KW-0234">DNA repair</keyword>
<dbReference type="Pfam" id="PF01624">
    <property type="entry name" value="MutS_I"/>
    <property type="match status" value="1"/>
</dbReference>
<dbReference type="Pfam" id="PF05192">
    <property type="entry name" value="MutS_III"/>
    <property type="match status" value="1"/>
</dbReference>
<dbReference type="InterPro" id="IPR016151">
    <property type="entry name" value="DNA_mismatch_repair_MutS_N"/>
</dbReference>
<proteinExistence type="inferred from homology"/>
<dbReference type="AlphaFoldDB" id="A0A2H0N4Q6"/>
<dbReference type="GO" id="GO:0006298">
    <property type="term" value="P:mismatch repair"/>
    <property type="evidence" value="ECO:0007669"/>
    <property type="project" value="InterPro"/>
</dbReference>
<dbReference type="Gene3D" id="3.30.420.110">
    <property type="entry name" value="MutS, connector domain"/>
    <property type="match status" value="1"/>
</dbReference>
<dbReference type="SUPFAM" id="SSF48334">
    <property type="entry name" value="DNA repair protein MutS, domain III"/>
    <property type="match status" value="1"/>
</dbReference>
<dbReference type="InterPro" id="IPR017261">
    <property type="entry name" value="DNA_mismatch_repair_MutS/MSH"/>
</dbReference>
<evidence type="ECO:0000259" key="8">
    <source>
        <dbReference type="SMART" id="SM00533"/>
    </source>
</evidence>
<dbReference type="Proteomes" id="UP000229600">
    <property type="component" value="Unassembled WGS sequence"/>
</dbReference>
<dbReference type="InterPro" id="IPR003615">
    <property type="entry name" value="HNH_nuc"/>
</dbReference>
<feature type="domain" description="DNA mismatch repair protein MutS core" evidence="8">
    <location>
        <begin position="322"/>
        <end position="660"/>
    </location>
</feature>
<keyword evidence="3" id="KW-0227">DNA damage</keyword>
<dbReference type="InterPro" id="IPR036187">
    <property type="entry name" value="DNA_mismatch_repair_MutS_sf"/>
</dbReference>
<evidence type="ECO:0000313" key="11">
    <source>
        <dbReference type="Proteomes" id="UP000229600"/>
    </source>
</evidence>
<dbReference type="InterPro" id="IPR007696">
    <property type="entry name" value="DNA_mismatch_repair_MutS_core"/>
</dbReference>
<keyword evidence="2" id="KW-0547">Nucleotide-binding</keyword>
<evidence type="ECO:0000256" key="4">
    <source>
        <dbReference type="ARBA" id="ARBA00022840"/>
    </source>
</evidence>
<evidence type="ECO:0000259" key="9">
    <source>
        <dbReference type="SMART" id="SM00534"/>
    </source>
</evidence>
<feature type="coiled-coil region" evidence="7">
    <location>
        <begin position="467"/>
        <end position="501"/>
    </location>
</feature>
<feature type="domain" description="DNA mismatch repair proteins mutS family" evidence="9">
    <location>
        <begin position="693"/>
        <end position="883"/>
    </location>
</feature>
<accession>A0A2H0N4Q6</accession>
<evidence type="ECO:0000256" key="5">
    <source>
        <dbReference type="ARBA" id="ARBA00023125"/>
    </source>
</evidence>
<evidence type="ECO:0000256" key="1">
    <source>
        <dbReference type="ARBA" id="ARBA00006271"/>
    </source>
</evidence>
<evidence type="ECO:0000256" key="2">
    <source>
        <dbReference type="ARBA" id="ARBA00022741"/>
    </source>
</evidence>
<dbReference type="EMBL" id="PCWN01000008">
    <property type="protein sequence ID" value="PIR03889.1"/>
    <property type="molecule type" value="Genomic_DNA"/>
</dbReference>
<dbReference type="PANTHER" id="PTHR11361:SF34">
    <property type="entry name" value="DNA MISMATCH REPAIR PROTEIN MSH1, MITOCHONDRIAL"/>
    <property type="match status" value="1"/>
</dbReference>
<keyword evidence="5" id="KW-0238">DNA-binding</keyword>
<dbReference type="GO" id="GO:0030983">
    <property type="term" value="F:mismatched DNA binding"/>
    <property type="evidence" value="ECO:0007669"/>
    <property type="project" value="InterPro"/>
</dbReference>
<protein>
    <submittedName>
        <fullName evidence="10">DNA mismatch repair protein</fullName>
    </submittedName>
</protein>
<dbReference type="SUPFAM" id="SSF53150">
    <property type="entry name" value="DNA repair protein MutS, domain II"/>
    <property type="match status" value="1"/>
</dbReference>
<dbReference type="GO" id="GO:0140664">
    <property type="term" value="F:ATP-dependent DNA damage sensor activity"/>
    <property type="evidence" value="ECO:0007669"/>
    <property type="project" value="InterPro"/>
</dbReference>
<keyword evidence="4" id="KW-0067">ATP-binding</keyword>
<dbReference type="InterPro" id="IPR027417">
    <property type="entry name" value="P-loop_NTPase"/>
</dbReference>
<organism evidence="10 11">
    <name type="scientific">Candidatus Magasanikbacteria bacterium CG11_big_fil_rev_8_21_14_0_20_39_34</name>
    <dbReference type="NCBI Taxonomy" id="1974653"/>
    <lineage>
        <taxon>Bacteria</taxon>
        <taxon>Candidatus Magasanikiibacteriota</taxon>
    </lineage>
</organism>
<dbReference type="InterPro" id="IPR007695">
    <property type="entry name" value="DNA_mismatch_repair_MutS-lik_N"/>
</dbReference>
<dbReference type="InterPro" id="IPR000432">
    <property type="entry name" value="DNA_mismatch_repair_MutS_C"/>
</dbReference>